<dbReference type="InterPro" id="IPR026268">
    <property type="entry name" value="RseC"/>
</dbReference>
<dbReference type="PANTHER" id="PTHR35867:SF1">
    <property type="entry name" value="PROTEIN RSEC"/>
    <property type="match status" value="1"/>
</dbReference>
<keyword evidence="3" id="KW-1185">Reference proteome</keyword>
<evidence type="ECO:0000313" key="3">
    <source>
        <dbReference type="Proteomes" id="UP001321520"/>
    </source>
</evidence>
<dbReference type="PANTHER" id="PTHR35867">
    <property type="entry name" value="PROTEIN RSEC"/>
    <property type="match status" value="1"/>
</dbReference>
<dbReference type="RefSeq" id="WP_301417646.1">
    <property type="nucleotide sequence ID" value="NZ_CP098023.1"/>
</dbReference>
<dbReference type="Proteomes" id="UP001321520">
    <property type="component" value="Chromosome"/>
</dbReference>
<dbReference type="Pfam" id="PF04246">
    <property type="entry name" value="RseC_MucC"/>
    <property type="match status" value="1"/>
</dbReference>
<accession>A0ABY9EIK9</accession>
<evidence type="ECO:0000313" key="2">
    <source>
        <dbReference type="EMBL" id="WKD50901.1"/>
    </source>
</evidence>
<keyword evidence="1" id="KW-1133">Transmembrane helix</keyword>
<reference evidence="2 3" key="1">
    <citation type="submission" date="2022-05" db="EMBL/GenBank/DDBJ databases">
        <title>Microbulbifer sp. nov., isolated from sponge.</title>
        <authorList>
            <person name="Gao L."/>
        </authorList>
    </citation>
    <scope>NUCLEOTIDE SEQUENCE [LARGE SCALE GENOMIC DNA]</scope>
    <source>
        <strain evidence="2 3">MI-G</strain>
    </source>
</reference>
<dbReference type="InterPro" id="IPR007359">
    <property type="entry name" value="SigmaE_reg_RseC_MucC"/>
</dbReference>
<proteinExistence type="predicted"/>
<keyword evidence="1" id="KW-0472">Membrane</keyword>
<evidence type="ECO:0000256" key="1">
    <source>
        <dbReference type="SAM" id="Phobius"/>
    </source>
</evidence>
<name>A0ABY9EIK9_9GAMM</name>
<dbReference type="EMBL" id="CP098023">
    <property type="protein sequence ID" value="WKD50901.1"/>
    <property type="molecule type" value="Genomic_DNA"/>
</dbReference>
<protein>
    <submittedName>
        <fullName evidence="2">SoxR reducing system RseC family protein</fullName>
    </submittedName>
</protein>
<feature type="transmembrane region" description="Helical" evidence="1">
    <location>
        <begin position="74"/>
        <end position="101"/>
    </location>
</feature>
<dbReference type="PIRSF" id="PIRSF004923">
    <property type="entry name" value="RseC"/>
    <property type="match status" value="1"/>
</dbReference>
<gene>
    <name evidence="2" type="ORF">M8T91_05605</name>
</gene>
<feature type="transmembrane region" description="Helical" evidence="1">
    <location>
        <begin position="107"/>
        <end position="129"/>
    </location>
</feature>
<sequence length="156" mass="16447">MRKADGVLEERGRIVAIESDAIWVVTYKRDACNGCAAKPGCGTGLLGEFFSSSARLRVALNGFRADRIALNDTAVIGIAGNALTSSALLVYLVPLVCLMLLALVGDVLFAEVGAVFGALAGLIGGALSVRWYSRRQRSNPVFTPVLLRIEPGGDHS</sequence>
<keyword evidence="1" id="KW-0812">Transmembrane</keyword>
<organism evidence="2 3">
    <name type="scientific">Microbulbifer spongiae</name>
    <dbReference type="NCBI Taxonomy" id="2944933"/>
    <lineage>
        <taxon>Bacteria</taxon>
        <taxon>Pseudomonadati</taxon>
        <taxon>Pseudomonadota</taxon>
        <taxon>Gammaproteobacteria</taxon>
        <taxon>Cellvibrionales</taxon>
        <taxon>Microbulbiferaceae</taxon>
        <taxon>Microbulbifer</taxon>
    </lineage>
</organism>